<dbReference type="PANTHER" id="PTHR12128:SF67">
    <property type="entry name" value="BLR3884 PROTEIN"/>
    <property type="match status" value="1"/>
</dbReference>
<dbReference type="SUPFAM" id="SSF51569">
    <property type="entry name" value="Aldolase"/>
    <property type="match status" value="1"/>
</dbReference>
<dbReference type="PANTHER" id="PTHR12128">
    <property type="entry name" value="DIHYDRODIPICOLINATE SYNTHASE"/>
    <property type="match status" value="1"/>
</dbReference>
<protein>
    <submittedName>
        <fullName evidence="5">4-hydroxy-tetrahydrodipicolinate synthase</fullName>
    </submittedName>
</protein>
<evidence type="ECO:0000313" key="5">
    <source>
        <dbReference type="EMBL" id="SIO41781.1"/>
    </source>
</evidence>
<dbReference type="OrthoDB" id="9816489at2"/>
<evidence type="ECO:0000256" key="1">
    <source>
        <dbReference type="ARBA" id="ARBA00023239"/>
    </source>
</evidence>
<comment type="similarity">
    <text evidence="2">Belongs to the DapA family.</text>
</comment>
<dbReference type="InterPro" id="IPR002220">
    <property type="entry name" value="DapA-like"/>
</dbReference>
<accession>A0A1N6JC44</accession>
<dbReference type="Gene3D" id="3.20.20.70">
    <property type="entry name" value="Aldolase class I"/>
    <property type="match status" value="1"/>
</dbReference>
<dbReference type="InterPro" id="IPR013785">
    <property type="entry name" value="Aldolase_TIM"/>
</dbReference>
<feature type="binding site" evidence="4">
    <location>
        <position position="48"/>
    </location>
    <ligand>
        <name>pyruvate</name>
        <dbReference type="ChEBI" id="CHEBI:15361"/>
    </ligand>
</feature>
<dbReference type="PIRSF" id="PIRSF001365">
    <property type="entry name" value="DHDPS"/>
    <property type="match status" value="1"/>
</dbReference>
<evidence type="ECO:0000256" key="4">
    <source>
        <dbReference type="PIRSR" id="PIRSR001365-2"/>
    </source>
</evidence>
<dbReference type="PRINTS" id="PR00146">
    <property type="entry name" value="DHPICSNTHASE"/>
</dbReference>
<organism evidence="5 6">
    <name type="scientific">Paraburkholderia phenazinium</name>
    <dbReference type="NCBI Taxonomy" id="60549"/>
    <lineage>
        <taxon>Bacteria</taxon>
        <taxon>Pseudomonadati</taxon>
        <taxon>Pseudomonadota</taxon>
        <taxon>Betaproteobacteria</taxon>
        <taxon>Burkholderiales</taxon>
        <taxon>Burkholderiaceae</taxon>
        <taxon>Paraburkholderia</taxon>
    </lineage>
</organism>
<evidence type="ECO:0000256" key="2">
    <source>
        <dbReference type="PIRNR" id="PIRNR001365"/>
    </source>
</evidence>
<dbReference type="EMBL" id="FSRM01000002">
    <property type="protein sequence ID" value="SIO41781.1"/>
    <property type="molecule type" value="Genomic_DNA"/>
</dbReference>
<name>A0A1N6JC44_9BURK</name>
<evidence type="ECO:0000256" key="3">
    <source>
        <dbReference type="PIRSR" id="PIRSR001365-1"/>
    </source>
</evidence>
<keyword evidence="1 2" id="KW-0456">Lyase</keyword>
<reference evidence="5 6" key="1">
    <citation type="submission" date="2016-11" db="EMBL/GenBank/DDBJ databases">
        <authorList>
            <person name="Jaros S."/>
            <person name="Januszkiewicz K."/>
            <person name="Wedrychowicz H."/>
        </authorList>
    </citation>
    <scope>NUCLEOTIDE SEQUENCE [LARGE SCALE GENOMIC DNA]</scope>
    <source>
        <strain evidence="5 6">GAS86</strain>
    </source>
</reference>
<dbReference type="SMART" id="SM01130">
    <property type="entry name" value="DHDPS"/>
    <property type="match status" value="1"/>
</dbReference>
<gene>
    <name evidence="5" type="ORF">SAMN05444168_4170</name>
</gene>
<evidence type="ECO:0000313" key="6">
    <source>
        <dbReference type="Proteomes" id="UP000184693"/>
    </source>
</evidence>
<feature type="active site" description="Schiff-base intermediate with substrate" evidence="3">
    <location>
        <position position="170"/>
    </location>
</feature>
<sequence length="294" mass="30596">MSFEGQGVLAAVTTPLDAANRADVALLAQHSADLLRRGLHGITLFGTTGEGQSFTVAERSAALEGLLGRGISSGDLVVGAGAAALGDAISLTWHALAQGCRRVLLLPPFYFKDVSSAGVVESIGQVIDAAGDPGLRVILYHIPQVSGVSFDDQAIATLRQRYGNVIDGIKDSSGNLDHSLALIRNHPGLKVYVGAEDTIGRARAAGAAGSICGLANIAPEQVRASYDSEQDTDFGVLKDLLRAVAGQPFVPLLKAWVAACQGNDGWRRVRAPLMAIDADVKAALPRALLARTTV</sequence>
<feature type="active site" description="Proton donor/acceptor" evidence="3">
    <location>
        <position position="140"/>
    </location>
</feature>
<dbReference type="GO" id="GO:0008840">
    <property type="term" value="F:4-hydroxy-tetrahydrodipicolinate synthase activity"/>
    <property type="evidence" value="ECO:0007669"/>
    <property type="project" value="TreeGrafter"/>
</dbReference>
<dbReference type="Pfam" id="PF00701">
    <property type="entry name" value="DHDPS"/>
    <property type="match status" value="1"/>
</dbReference>
<dbReference type="CDD" id="cd00408">
    <property type="entry name" value="DHDPS-like"/>
    <property type="match status" value="1"/>
</dbReference>
<dbReference type="RefSeq" id="WP_074266300.1">
    <property type="nucleotide sequence ID" value="NZ_FSRM01000002.1"/>
</dbReference>
<dbReference type="Proteomes" id="UP000184693">
    <property type="component" value="Unassembled WGS sequence"/>
</dbReference>
<feature type="binding site" evidence="4">
    <location>
        <position position="211"/>
    </location>
    <ligand>
        <name>pyruvate</name>
        <dbReference type="ChEBI" id="CHEBI:15361"/>
    </ligand>
</feature>
<proteinExistence type="inferred from homology"/>
<dbReference type="AlphaFoldDB" id="A0A1N6JC44"/>